<dbReference type="Proteomes" id="UP000825729">
    <property type="component" value="Unassembled WGS sequence"/>
</dbReference>
<gene>
    <name evidence="2" type="ORF">H6P81_000501</name>
</gene>
<sequence length="78" mass="8304">MGNKPSAESEAPEQPKAQNPTGKSPPSATFHRVRAQYFSEDSEVFLRDEQQMDTSESGRGSNNGKAGGSSDGKSEKAT</sequence>
<feature type="region of interest" description="Disordered" evidence="1">
    <location>
        <begin position="1"/>
        <end position="78"/>
    </location>
</feature>
<keyword evidence="3" id="KW-1185">Reference proteome</keyword>
<accession>A0AAV7F4J3</accession>
<evidence type="ECO:0000313" key="3">
    <source>
        <dbReference type="Proteomes" id="UP000825729"/>
    </source>
</evidence>
<evidence type="ECO:0000256" key="1">
    <source>
        <dbReference type="SAM" id="MobiDB-lite"/>
    </source>
</evidence>
<proteinExistence type="predicted"/>
<protein>
    <submittedName>
        <fullName evidence="2">Uncharacterized protein</fullName>
    </submittedName>
</protein>
<evidence type="ECO:0000313" key="2">
    <source>
        <dbReference type="EMBL" id="KAG9455993.1"/>
    </source>
</evidence>
<feature type="compositionally biased region" description="Polar residues" evidence="1">
    <location>
        <begin position="16"/>
        <end position="27"/>
    </location>
</feature>
<dbReference type="AlphaFoldDB" id="A0AAV7F4J3"/>
<dbReference type="EMBL" id="JAINDJ010000002">
    <property type="protein sequence ID" value="KAG9455993.1"/>
    <property type="molecule type" value="Genomic_DNA"/>
</dbReference>
<organism evidence="2 3">
    <name type="scientific">Aristolochia fimbriata</name>
    <name type="common">White veined hardy Dutchman's pipe vine</name>
    <dbReference type="NCBI Taxonomy" id="158543"/>
    <lineage>
        <taxon>Eukaryota</taxon>
        <taxon>Viridiplantae</taxon>
        <taxon>Streptophyta</taxon>
        <taxon>Embryophyta</taxon>
        <taxon>Tracheophyta</taxon>
        <taxon>Spermatophyta</taxon>
        <taxon>Magnoliopsida</taxon>
        <taxon>Magnoliidae</taxon>
        <taxon>Piperales</taxon>
        <taxon>Aristolochiaceae</taxon>
        <taxon>Aristolochia</taxon>
    </lineage>
</organism>
<comment type="caution">
    <text evidence="2">The sequence shown here is derived from an EMBL/GenBank/DDBJ whole genome shotgun (WGS) entry which is preliminary data.</text>
</comment>
<reference evidence="2 3" key="1">
    <citation type="submission" date="2021-07" db="EMBL/GenBank/DDBJ databases">
        <title>The Aristolochia fimbriata genome: insights into angiosperm evolution, floral development and chemical biosynthesis.</title>
        <authorList>
            <person name="Jiao Y."/>
        </authorList>
    </citation>
    <scope>NUCLEOTIDE SEQUENCE [LARGE SCALE GENOMIC DNA]</scope>
    <source>
        <strain evidence="2">IBCAS-2021</strain>
        <tissue evidence="2">Leaf</tissue>
    </source>
</reference>
<name>A0AAV7F4J3_ARIFI</name>
<feature type="compositionally biased region" description="Polar residues" evidence="1">
    <location>
        <begin position="52"/>
        <end position="64"/>
    </location>
</feature>